<dbReference type="PROSITE" id="PS01031">
    <property type="entry name" value="SHSP"/>
    <property type="match status" value="1"/>
</dbReference>
<keyword evidence="6" id="KW-1185">Reference proteome</keyword>
<comment type="caution">
    <text evidence="5">The sequence shown here is derived from an EMBL/GenBank/DDBJ whole genome shotgun (WGS) entry which is preliminary data.</text>
</comment>
<name>A0A0P9EKE1_9BACL</name>
<organism evidence="5 6">
    <name type="scientific">Alicyclobacillus ferrooxydans</name>
    <dbReference type="NCBI Taxonomy" id="471514"/>
    <lineage>
        <taxon>Bacteria</taxon>
        <taxon>Bacillati</taxon>
        <taxon>Bacillota</taxon>
        <taxon>Bacilli</taxon>
        <taxon>Bacillales</taxon>
        <taxon>Alicyclobacillaceae</taxon>
        <taxon>Alicyclobacillus</taxon>
    </lineage>
</organism>
<dbReference type="Gene3D" id="2.60.40.790">
    <property type="match status" value="1"/>
</dbReference>
<dbReference type="Proteomes" id="UP000050482">
    <property type="component" value="Unassembled WGS sequence"/>
</dbReference>
<reference evidence="5 6" key="1">
    <citation type="submission" date="2015-09" db="EMBL/GenBank/DDBJ databases">
        <title>Draft genome sequence of Alicyclobacillus ferrooxydans DSM 22381.</title>
        <authorList>
            <person name="Hemp J."/>
        </authorList>
    </citation>
    <scope>NUCLEOTIDE SEQUENCE [LARGE SCALE GENOMIC DNA]</scope>
    <source>
        <strain evidence="5 6">TC-34</strain>
    </source>
</reference>
<dbReference type="AlphaFoldDB" id="A0A0P9EKE1"/>
<dbReference type="SUPFAM" id="SSF49764">
    <property type="entry name" value="HSP20-like chaperones"/>
    <property type="match status" value="1"/>
</dbReference>
<dbReference type="InterPro" id="IPR008978">
    <property type="entry name" value="HSP20-like_chaperone"/>
</dbReference>
<accession>A0A0P9EKE1</accession>
<sequence length="129" mass="13884">MGMNPGGMGGIPSQSQSSGSIPVDVYETGEEVIVIAEIPGLNSARDVTLSVFAEEIIISGKIDRPYSQSGTMRATERFSGSFERRVDLPVRVKRSGARARYQSGLLEIRLAKSGYQSGDKSASVPIDFR</sequence>
<gene>
    <name evidence="5" type="ORF">AN477_11825</name>
</gene>
<dbReference type="InterPro" id="IPR002068">
    <property type="entry name" value="A-crystallin/Hsp20_dom"/>
</dbReference>
<proteinExistence type="inferred from homology"/>
<feature type="compositionally biased region" description="Gly residues" evidence="3">
    <location>
        <begin position="1"/>
        <end position="10"/>
    </location>
</feature>
<dbReference type="CDD" id="cd06464">
    <property type="entry name" value="ACD_sHsps-like"/>
    <property type="match status" value="1"/>
</dbReference>
<feature type="compositionally biased region" description="Low complexity" evidence="3">
    <location>
        <begin position="11"/>
        <end position="22"/>
    </location>
</feature>
<feature type="region of interest" description="Disordered" evidence="3">
    <location>
        <begin position="1"/>
        <end position="22"/>
    </location>
</feature>
<dbReference type="EMBL" id="LJCO01000048">
    <property type="protein sequence ID" value="KPV43570.1"/>
    <property type="molecule type" value="Genomic_DNA"/>
</dbReference>
<dbReference type="InterPro" id="IPR031107">
    <property type="entry name" value="Small_HSP"/>
</dbReference>
<evidence type="ECO:0000256" key="3">
    <source>
        <dbReference type="SAM" id="MobiDB-lite"/>
    </source>
</evidence>
<evidence type="ECO:0000313" key="5">
    <source>
        <dbReference type="EMBL" id="KPV43570.1"/>
    </source>
</evidence>
<evidence type="ECO:0000256" key="2">
    <source>
        <dbReference type="RuleBase" id="RU003616"/>
    </source>
</evidence>
<dbReference type="Pfam" id="PF00011">
    <property type="entry name" value="HSP20"/>
    <property type="match status" value="1"/>
</dbReference>
<dbReference type="PATRIC" id="fig|471514.4.peg.744"/>
<feature type="domain" description="SHSP" evidence="4">
    <location>
        <begin position="14"/>
        <end position="127"/>
    </location>
</feature>
<evidence type="ECO:0000259" key="4">
    <source>
        <dbReference type="PROSITE" id="PS01031"/>
    </source>
</evidence>
<comment type="similarity">
    <text evidence="1 2">Belongs to the small heat shock protein (HSP20) family.</text>
</comment>
<evidence type="ECO:0000256" key="1">
    <source>
        <dbReference type="PROSITE-ProRule" id="PRU00285"/>
    </source>
</evidence>
<evidence type="ECO:0000313" key="6">
    <source>
        <dbReference type="Proteomes" id="UP000050482"/>
    </source>
</evidence>
<dbReference type="PANTHER" id="PTHR11527">
    <property type="entry name" value="HEAT-SHOCK PROTEIN 20 FAMILY MEMBER"/>
    <property type="match status" value="1"/>
</dbReference>
<dbReference type="STRING" id="471514.AN477_11825"/>
<protein>
    <recommendedName>
        <fullName evidence="4">SHSP domain-containing protein</fullName>
    </recommendedName>
</protein>